<dbReference type="SUPFAM" id="SSF47954">
    <property type="entry name" value="Cyclin-like"/>
    <property type="match status" value="1"/>
</dbReference>
<sequence>MRVSMREPTAAMPCCGDDDDALLLCGEDAGELEQRDGDSPGRQACWAAGGVFHEQQLVPEEYDYDPDVSVTWWDAACSPAAGCPGRPRSAGRPAGWAESVSWILKARSYHGFQPATAYLAVSYMDRFLSSSSLPVVAPTLSII</sequence>
<proteinExistence type="predicted"/>
<dbReference type="InterPro" id="IPR006671">
    <property type="entry name" value="Cyclin_N"/>
</dbReference>
<evidence type="ECO:0000313" key="3">
    <source>
        <dbReference type="Proteomes" id="UP000275267"/>
    </source>
</evidence>
<accession>A0A3L6S2G2</accession>
<dbReference type="EMBL" id="PQIB02000006">
    <property type="protein sequence ID" value="RLN13403.1"/>
    <property type="molecule type" value="Genomic_DNA"/>
</dbReference>
<dbReference type="AlphaFoldDB" id="A0A3L6S2G2"/>
<dbReference type="Pfam" id="PF00134">
    <property type="entry name" value="Cyclin_N"/>
    <property type="match status" value="1"/>
</dbReference>
<dbReference type="InterPro" id="IPR036915">
    <property type="entry name" value="Cyclin-like_sf"/>
</dbReference>
<feature type="domain" description="Cyclin N-terminal" evidence="1">
    <location>
        <begin position="99"/>
        <end position="134"/>
    </location>
</feature>
<dbReference type="OrthoDB" id="5590282at2759"/>
<protein>
    <submittedName>
        <fullName evidence="2">Cyclin-D1-1-like isoform X2</fullName>
    </submittedName>
</protein>
<gene>
    <name evidence="2" type="ORF">C2845_PM09G07980</name>
</gene>
<comment type="caution">
    <text evidence="2">The sequence shown here is derived from an EMBL/GenBank/DDBJ whole genome shotgun (WGS) entry which is preliminary data.</text>
</comment>
<organism evidence="2 3">
    <name type="scientific">Panicum miliaceum</name>
    <name type="common">Proso millet</name>
    <name type="synonym">Broomcorn millet</name>
    <dbReference type="NCBI Taxonomy" id="4540"/>
    <lineage>
        <taxon>Eukaryota</taxon>
        <taxon>Viridiplantae</taxon>
        <taxon>Streptophyta</taxon>
        <taxon>Embryophyta</taxon>
        <taxon>Tracheophyta</taxon>
        <taxon>Spermatophyta</taxon>
        <taxon>Magnoliopsida</taxon>
        <taxon>Liliopsida</taxon>
        <taxon>Poales</taxon>
        <taxon>Poaceae</taxon>
        <taxon>PACMAD clade</taxon>
        <taxon>Panicoideae</taxon>
        <taxon>Panicodae</taxon>
        <taxon>Paniceae</taxon>
        <taxon>Panicinae</taxon>
        <taxon>Panicum</taxon>
        <taxon>Panicum sect. Panicum</taxon>
    </lineage>
</organism>
<dbReference type="Gene3D" id="1.10.472.10">
    <property type="entry name" value="Cyclin-like"/>
    <property type="match status" value="1"/>
</dbReference>
<evidence type="ECO:0000313" key="2">
    <source>
        <dbReference type="EMBL" id="RLN13403.1"/>
    </source>
</evidence>
<reference evidence="3" key="1">
    <citation type="journal article" date="2019" name="Nat. Commun.">
        <title>The genome of broomcorn millet.</title>
        <authorList>
            <person name="Zou C."/>
            <person name="Miki D."/>
            <person name="Li D."/>
            <person name="Tang Q."/>
            <person name="Xiao L."/>
            <person name="Rajput S."/>
            <person name="Deng P."/>
            <person name="Jia W."/>
            <person name="Huang R."/>
            <person name="Zhang M."/>
            <person name="Sun Y."/>
            <person name="Hu J."/>
            <person name="Fu X."/>
            <person name="Schnable P.S."/>
            <person name="Li F."/>
            <person name="Zhang H."/>
            <person name="Feng B."/>
            <person name="Zhu X."/>
            <person name="Liu R."/>
            <person name="Schnable J.C."/>
            <person name="Zhu J.-K."/>
            <person name="Zhang H."/>
        </authorList>
    </citation>
    <scope>NUCLEOTIDE SEQUENCE [LARGE SCALE GENOMIC DNA]</scope>
</reference>
<dbReference type="STRING" id="4540.A0A3L6S2G2"/>
<keyword evidence="3" id="KW-1185">Reference proteome</keyword>
<evidence type="ECO:0000259" key="1">
    <source>
        <dbReference type="Pfam" id="PF00134"/>
    </source>
</evidence>
<dbReference type="Proteomes" id="UP000275267">
    <property type="component" value="Unassembled WGS sequence"/>
</dbReference>
<name>A0A3L6S2G2_PANMI</name>